<dbReference type="PANTHER" id="PTHR45138">
    <property type="entry name" value="REGULATORY COMPONENTS OF SENSORY TRANSDUCTION SYSTEM"/>
    <property type="match status" value="1"/>
</dbReference>
<dbReference type="eggNOG" id="COG3706">
    <property type="taxonomic scope" value="Bacteria"/>
</dbReference>
<dbReference type="GO" id="GO:1902201">
    <property type="term" value="P:negative regulation of bacterial-type flagellum-dependent cell motility"/>
    <property type="evidence" value="ECO:0007669"/>
    <property type="project" value="TreeGrafter"/>
</dbReference>
<comment type="caution">
    <text evidence="5">The sequence shown here is derived from an EMBL/GenBank/DDBJ whole genome shotgun (WGS) entry which is preliminary data.</text>
</comment>
<protein>
    <recommendedName>
        <fullName evidence="1">diguanylate cyclase</fullName>
        <ecNumber evidence="1">2.7.7.65</ecNumber>
    </recommendedName>
</protein>
<evidence type="ECO:0000256" key="1">
    <source>
        <dbReference type="ARBA" id="ARBA00012528"/>
    </source>
</evidence>
<dbReference type="Pfam" id="PF00990">
    <property type="entry name" value="GGDEF"/>
    <property type="match status" value="1"/>
</dbReference>
<feature type="domain" description="GGDEF" evidence="4">
    <location>
        <begin position="140"/>
        <end position="268"/>
    </location>
</feature>
<evidence type="ECO:0000313" key="5">
    <source>
        <dbReference type="EMBL" id="ENY72436.1"/>
    </source>
</evidence>
<gene>
    <name evidence="5" type="ORF">G114_07880</name>
</gene>
<dbReference type="InterPro" id="IPR000160">
    <property type="entry name" value="GGDEF_dom"/>
</dbReference>
<dbReference type="GO" id="GO:0052621">
    <property type="term" value="F:diguanylate cyclase activity"/>
    <property type="evidence" value="ECO:0007669"/>
    <property type="project" value="UniProtKB-EC"/>
</dbReference>
<name>N9VM38_9GAMM</name>
<feature type="transmembrane region" description="Helical" evidence="3">
    <location>
        <begin position="27"/>
        <end position="44"/>
    </location>
</feature>
<dbReference type="CDD" id="cd01949">
    <property type="entry name" value="GGDEF"/>
    <property type="match status" value="1"/>
</dbReference>
<evidence type="ECO:0000313" key="6">
    <source>
        <dbReference type="Proteomes" id="UP000023775"/>
    </source>
</evidence>
<evidence type="ECO:0000259" key="4">
    <source>
        <dbReference type="PROSITE" id="PS50887"/>
    </source>
</evidence>
<dbReference type="EMBL" id="APVG01000016">
    <property type="protein sequence ID" value="ENY72436.1"/>
    <property type="molecule type" value="Genomic_DNA"/>
</dbReference>
<dbReference type="NCBIfam" id="TIGR00254">
    <property type="entry name" value="GGDEF"/>
    <property type="match status" value="1"/>
</dbReference>
<keyword evidence="3" id="KW-0812">Transmembrane</keyword>
<dbReference type="Proteomes" id="UP000023775">
    <property type="component" value="Unassembled WGS sequence"/>
</dbReference>
<reference evidence="5 6" key="1">
    <citation type="journal article" date="2013" name="Genome Announc.">
        <title>Draft Genome Sequence of the Aeromonas diversa Type Strain.</title>
        <authorList>
            <person name="Farfan M."/>
            <person name="Spataro N."/>
            <person name="Sanglas A."/>
            <person name="Albarral V."/>
            <person name="Loren J.G."/>
            <person name="Bosch E."/>
            <person name="Fuste M.C."/>
        </authorList>
    </citation>
    <scope>NUCLEOTIDE SEQUENCE [LARGE SCALE GENOMIC DNA]</scope>
    <source>
        <strain evidence="5 6">2478-85</strain>
    </source>
</reference>
<keyword evidence="3" id="KW-0472">Membrane</keyword>
<keyword evidence="6" id="KW-1185">Reference proteome</keyword>
<evidence type="ECO:0000256" key="3">
    <source>
        <dbReference type="SAM" id="Phobius"/>
    </source>
</evidence>
<dbReference type="GO" id="GO:0005886">
    <property type="term" value="C:plasma membrane"/>
    <property type="evidence" value="ECO:0007669"/>
    <property type="project" value="TreeGrafter"/>
</dbReference>
<dbReference type="SUPFAM" id="SSF55073">
    <property type="entry name" value="Nucleotide cyclase"/>
    <property type="match status" value="1"/>
</dbReference>
<sequence>MLLLPFLHLTLLPHLNAERMNLTSFAFELLTWLILLFMFWVVQCAQLQRQAYHLLNAGIGIWLLGSTFDLLDEVVAQPLGIATFAEDMLSNIGMLVSTLGLLRTMSYVAEIHARLNALAHCDELTGLPNRRSLGERQEEHGQALLLLDLDHFKAINDRFGHACGDRVLRSFGALLREHCPSGALAARIGGEEFALLLPAGERAALLALAERLRLATRDILLDDGSPLRVSLGVGLQGEGETLDQLFRRTDAALYRAKTTGRDRTEWAD</sequence>
<dbReference type="SMART" id="SM00267">
    <property type="entry name" value="GGDEF"/>
    <property type="match status" value="1"/>
</dbReference>
<dbReference type="Gene3D" id="3.30.70.270">
    <property type="match status" value="1"/>
</dbReference>
<evidence type="ECO:0000256" key="2">
    <source>
        <dbReference type="ARBA" id="ARBA00034247"/>
    </source>
</evidence>
<organism evidence="5 6">
    <name type="scientific">Aeromonas diversa CDC 2478-85</name>
    <dbReference type="NCBI Taxonomy" id="1268237"/>
    <lineage>
        <taxon>Bacteria</taxon>
        <taxon>Pseudomonadati</taxon>
        <taxon>Pseudomonadota</taxon>
        <taxon>Gammaproteobacteria</taxon>
        <taxon>Aeromonadales</taxon>
        <taxon>Aeromonadaceae</taxon>
        <taxon>Aeromonas</taxon>
    </lineage>
</organism>
<dbReference type="PANTHER" id="PTHR45138:SF9">
    <property type="entry name" value="DIGUANYLATE CYCLASE DGCM-RELATED"/>
    <property type="match status" value="1"/>
</dbReference>
<dbReference type="PROSITE" id="PS50887">
    <property type="entry name" value="GGDEF"/>
    <property type="match status" value="1"/>
</dbReference>
<proteinExistence type="predicted"/>
<dbReference type="InterPro" id="IPR050469">
    <property type="entry name" value="Diguanylate_Cyclase"/>
</dbReference>
<dbReference type="InterPro" id="IPR029787">
    <property type="entry name" value="Nucleotide_cyclase"/>
</dbReference>
<accession>N9VM38</accession>
<comment type="catalytic activity">
    <reaction evidence="2">
        <text>2 GTP = 3',3'-c-di-GMP + 2 diphosphate</text>
        <dbReference type="Rhea" id="RHEA:24898"/>
        <dbReference type="ChEBI" id="CHEBI:33019"/>
        <dbReference type="ChEBI" id="CHEBI:37565"/>
        <dbReference type="ChEBI" id="CHEBI:58805"/>
        <dbReference type="EC" id="2.7.7.65"/>
    </reaction>
</comment>
<dbReference type="InterPro" id="IPR043128">
    <property type="entry name" value="Rev_trsase/Diguanyl_cyclase"/>
</dbReference>
<dbReference type="PATRIC" id="fig|1268237.3.peg.1552"/>
<dbReference type="EC" id="2.7.7.65" evidence="1"/>
<keyword evidence="3" id="KW-1133">Transmembrane helix</keyword>
<dbReference type="AlphaFoldDB" id="N9VM38"/>
<dbReference type="GO" id="GO:0043709">
    <property type="term" value="P:cell adhesion involved in single-species biofilm formation"/>
    <property type="evidence" value="ECO:0007669"/>
    <property type="project" value="TreeGrafter"/>
</dbReference>